<dbReference type="WBParaSite" id="HNAJ_0000993001-mRNA-1">
    <property type="protein sequence ID" value="HNAJ_0000993001-mRNA-1"/>
    <property type="gene ID" value="HNAJ_0000993001"/>
</dbReference>
<evidence type="ECO:0000256" key="1">
    <source>
        <dbReference type="SAM" id="Phobius"/>
    </source>
</evidence>
<evidence type="ECO:0000313" key="4">
    <source>
        <dbReference type="WBParaSite" id="HNAJ_0000993001-mRNA-1"/>
    </source>
</evidence>
<evidence type="ECO:0000313" key="2">
    <source>
        <dbReference type="EMBL" id="VDO06763.1"/>
    </source>
</evidence>
<keyword evidence="1" id="KW-0812">Transmembrane</keyword>
<keyword evidence="3" id="KW-1185">Reference proteome</keyword>
<reference evidence="2 3" key="2">
    <citation type="submission" date="2018-11" db="EMBL/GenBank/DDBJ databases">
        <authorList>
            <consortium name="Pathogen Informatics"/>
        </authorList>
    </citation>
    <scope>NUCLEOTIDE SEQUENCE [LARGE SCALE GENOMIC DNA]</scope>
</reference>
<gene>
    <name evidence="2" type="ORF">HNAJ_LOCUS9925</name>
</gene>
<accession>A0A0R3TQU9</accession>
<sequence>MTGYGIYLLSANDYAETFSELAYALVGSGILAIVAFLLGLTTWYKTYFTTAYIVRTSSSTTYSTRYIVLLVAVTIAGTVLGSLTIINLDHIEVGAITLGFGSIGLLSLLTVLFISKKRKY</sequence>
<dbReference type="AlphaFoldDB" id="A0A0R3TQU9"/>
<dbReference type="Proteomes" id="UP000278807">
    <property type="component" value="Unassembled WGS sequence"/>
</dbReference>
<dbReference type="EMBL" id="UZAE01012804">
    <property type="protein sequence ID" value="VDO06763.1"/>
    <property type="molecule type" value="Genomic_DNA"/>
</dbReference>
<protein>
    <submittedName>
        <fullName evidence="4">ABC transporter permease</fullName>
    </submittedName>
</protein>
<feature type="transmembrane region" description="Helical" evidence="1">
    <location>
        <begin position="65"/>
        <end position="87"/>
    </location>
</feature>
<proteinExistence type="predicted"/>
<reference evidence="4" key="1">
    <citation type="submission" date="2017-02" db="UniProtKB">
        <authorList>
            <consortium name="WormBaseParasite"/>
        </authorList>
    </citation>
    <scope>IDENTIFICATION</scope>
</reference>
<organism evidence="4">
    <name type="scientific">Rodentolepis nana</name>
    <name type="common">Dwarf tapeworm</name>
    <name type="synonym">Hymenolepis nana</name>
    <dbReference type="NCBI Taxonomy" id="102285"/>
    <lineage>
        <taxon>Eukaryota</taxon>
        <taxon>Metazoa</taxon>
        <taxon>Spiralia</taxon>
        <taxon>Lophotrochozoa</taxon>
        <taxon>Platyhelminthes</taxon>
        <taxon>Cestoda</taxon>
        <taxon>Eucestoda</taxon>
        <taxon>Cyclophyllidea</taxon>
        <taxon>Hymenolepididae</taxon>
        <taxon>Rodentolepis</taxon>
    </lineage>
</organism>
<evidence type="ECO:0000313" key="3">
    <source>
        <dbReference type="Proteomes" id="UP000278807"/>
    </source>
</evidence>
<feature type="transmembrane region" description="Helical" evidence="1">
    <location>
        <begin position="93"/>
        <end position="114"/>
    </location>
</feature>
<name>A0A0R3TQU9_RODNA</name>
<keyword evidence="1" id="KW-0472">Membrane</keyword>
<feature type="transmembrane region" description="Helical" evidence="1">
    <location>
        <begin position="21"/>
        <end position="44"/>
    </location>
</feature>
<keyword evidence="1" id="KW-1133">Transmembrane helix</keyword>